<evidence type="ECO:0000313" key="3">
    <source>
        <dbReference type="Proteomes" id="UP000267096"/>
    </source>
</evidence>
<reference evidence="2 3" key="2">
    <citation type="submission" date="2018-11" db="EMBL/GenBank/DDBJ databases">
        <authorList>
            <consortium name="Pathogen Informatics"/>
        </authorList>
    </citation>
    <scope>NUCLEOTIDE SEQUENCE [LARGE SCALE GENOMIC DNA]</scope>
</reference>
<reference evidence="4" key="1">
    <citation type="submission" date="2017-02" db="UniProtKB">
        <authorList>
            <consortium name="WormBaseParasite"/>
        </authorList>
    </citation>
    <scope>IDENTIFICATION</scope>
</reference>
<evidence type="ECO:0000259" key="1">
    <source>
        <dbReference type="PROSITE" id="PS50994"/>
    </source>
</evidence>
<dbReference type="OrthoDB" id="5852536at2759"/>
<evidence type="ECO:0000313" key="4">
    <source>
        <dbReference type="WBParaSite" id="ASIM_0000884101-mRNA-1"/>
    </source>
</evidence>
<dbReference type="InterPro" id="IPR036397">
    <property type="entry name" value="RNaseH_sf"/>
</dbReference>
<feature type="domain" description="Integrase catalytic" evidence="1">
    <location>
        <begin position="1"/>
        <end position="141"/>
    </location>
</feature>
<dbReference type="EMBL" id="UYRR01023816">
    <property type="protein sequence ID" value="VDK33069.1"/>
    <property type="molecule type" value="Genomic_DNA"/>
</dbReference>
<keyword evidence="3" id="KW-1185">Reference proteome</keyword>
<dbReference type="PANTHER" id="PTHR47331">
    <property type="entry name" value="PHD-TYPE DOMAIN-CONTAINING PROTEIN"/>
    <property type="match status" value="1"/>
</dbReference>
<protein>
    <submittedName>
        <fullName evidence="4">Integrase catalytic domain-containing protein</fullName>
    </submittedName>
</protein>
<gene>
    <name evidence="2" type="ORF">ASIM_LOCUS8590</name>
</gene>
<accession>A0A0M3JMF5</accession>
<dbReference type="SUPFAM" id="SSF53098">
    <property type="entry name" value="Ribonuclease H-like"/>
    <property type="match status" value="1"/>
</dbReference>
<dbReference type="InterPro" id="IPR012337">
    <property type="entry name" value="RNaseH-like_sf"/>
</dbReference>
<dbReference type="GO" id="GO:0015074">
    <property type="term" value="P:DNA integration"/>
    <property type="evidence" value="ECO:0007669"/>
    <property type="project" value="InterPro"/>
</dbReference>
<sequence length="178" mass="20198">LFTCLATRAIHLEPVCNLTAEQFLHVIRRFIARHGYPNSVVLDNATSFQLVKTVMNDVHARPIIWRFITPFAPWQGGVYERLVGLTKAAFRKAVGRKFLGEEEFKTLILECEAIVNSRPLTYVDSTIGNFLRPVDFLRPQAIVAVPEPVSERDNDDAYTSGNREKLMEIWKATVPARA</sequence>
<dbReference type="PROSITE" id="PS50994">
    <property type="entry name" value="INTEGRASE"/>
    <property type="match status" value="1"/>
</dbReference>
<evidence type="ECO:0000313" key="2">
    <source>
        <dbReference type="EMBL" id="VDK33069.1"/>
    </source>
</evidence>
<dbReference type="GO" id="GO:0003676">
    <property type="term" value="F:nucleic acid binding"/>
    <property type="evidence" value="ECO:0007669"/>
    <property type="project" value="InterPro"/>
</dbReference>
<dbReference type="WBParaSite" id="ASIM_0000884101-mRNA-1">
    <property type="protein sequence ID" value="ASIM_0000884101-mRNA-1"/>
    <property type="gene ID" value="ASIM_0000884101"/>
</dbReference>
<proteinExistence type="predicted"/>
<name>A0A0M3JMF5_ANISI</name>
<organism evidence="4">
    <name type="scientific">Anisakis simplex</name>
    <name type="common">Herring worm</name>
    <dbReference type="NCBI Taxonomy" id="6269"/>
    <lineage>
        <taxon>Eukaryota</taxon>
        <taxon>Metazoa</taxon>
        <taxon>Ecdysozoa</taxon>
        <taxon>Nematoda</taxon>
        <taxon>Chromadorea</taxon>
        <taxon>Rhabditida</taxon>
        <taxon>Spirurina</taxon>
        <taxon>Ascaridomorpha</taxon>
        <taxon>Ascaridoidea</taxon>
        <taxon>Anisakidae</taxon>
        <taxon>Anisakis</taxon>
        <taxon>Anisakis simplex complex</taxon>
    </lineage>
</organism>
<dbReference type="Gene3D" id="3.30.420.10">
    <property type="entry name" value="Ribonuclease H-like superfamily/Ribonuclease H"/>
    <property type="match status" value="1"/>
</dbReference>
<dbReference type="AlphaFoldDB" id="A0A0M3JMF5"/>
<dbReference type="InterPro" id="IPR001584">
    <property type="entry name" value="Integrase_cat-core"/>
</dbReference>
<dbReference type="Proteomes" id="UP000267096">
    <property type="component" value="Unassembled WGS sequence"/>
</dbReference>